<dbReference type="Pfam" id="PF14690">
    <property type="entry name" value="Zn_ribbon_ISL3"/>
    <property type="match status" value="1"/>
</dbReference>
<evidence type="ECO:0000313" key="4">
    <source>
        <dbReference type="Proteomes" id="UP000241964"/>
    </source>
</evidence>
<keyword evidence="4" id="KW-1185">Reference proteome</keyword>
<feature type="domain" description="Transposase IS204/IS1001/IS1096/IS1165 DDE" evidence="1">
    <location>
        <begin position="157"/>
        <end position="277"/>
    </location>
</feature>
<accession>A0A2P8F687</accession>
<dbReference type="NCBIfam" id="NF033550">
    <property type="entry name" value="transpos_ISL3"/>
    <property type="match status" value="1"/>
</dbReference>
<dbReference type="Pfam" id="PF01610">
    <property type="entry name" value="DDE_Tnp_ISL3"/>
    <property type="match status" value="2"/>
</dbReference>
<evidence type="ECO:0000259" key="2">
    <source>
        <dbReference type="Pfam" id="PF14690"/>
    </source>
</evidence>
<gene>
    <name evidence="3" type="ORF">CLV60_1452</name>
</gene>
<dbReference type="InterPro" id="IPR047951">
    <property type="entry name" value="Transpos_ISL3"/>
</dbReference>
<dbReference type="EMBL" id="PYAS01000045">
    <property type="protein sequence ID" value="PSL17230.1"/>
    <property type="molecule type" value="Genomic_DNA"/>
</dbReference>
<sequence>MFNTRLILPPDMKLGEVKINLWQGKVLVNASSRQRYSRCPLCKKKSKSIHSYYHRQLADLPVSNYQVKINLRSRRFICRNHICARKIFTERFCSELGTYSRRLQRSRDLLTKIGLELGGVKTAMISRWVGSSVSAATVIRMIKSLPVVDSIICSGIIGVDDWALKKGRTYGTILVDLHQNRVIDLWEGRSAEALEAWLKQHPEVHTVARDRASAYALGIRKGAPQATQVADRFHLLVNLREALDRAMQRQSETIKKCFVAFHDKQNARNQSIPVNHETATGKRMQTENSELFTGNVSPRRQFKFEQTKKLYAQGHSINAIAAHLKSNRKSIRRYIHLDVLPGRNTPTISEHSTNFDRFIPYIQQNYGPQTTYKQLLADMIAQGFNGKYTSFCERMNRLVAQNLVGQPLDKPQALARQQTWSSTKLAFIALTDTSLLPAKDLEFFTFLCQHSAPIQKAAELAQQFKALLGKQHHGSFDEWLESASHPDSLLKTFAKGIMNDHQAVEQAINSDISSGKVEGHINKLKTIKRSMYGRAGIDLLTKMLLAKNR</sequence>
<feature type="domain" description="Transposase IS204/IS1001/IS1096/IS1165 zinc-finger" evidence="2">
    <location>
        <begin position="37"/>
        <end position="81"/>
    </location>
</feature>
<dbReference type="PANTHER" id="PTHR33498">
    <property type="entry name" value="TRANSPOSASE FOR INSERTION SEQUENCE ELEMENT IS1557"/>
    <property type="match status" value="1"/>
</dbReference>
<organism evidence="3 4">
    <name type="scientific">Dyadobacter jiangsuensis</name>
    <dbReference type="NCBI Taxonomy" id="1591085"/>
    <lineage>
        <taxon>Bacteria</taxon>
        <taxon>Pseudomonadati</taxon>
        <taxon>Bacteroidota</taxon>
        <taxon>Cytophagia</taxon>
        <taxon>Cytophagales</taxon>
        <taxon>Spirosomataceae</taxon>
        <taxon>Dyadobacter</taxon>
    </lineage>
</organism>
<protein>
    <submittedName>
        <fullName evidence="3">Transposase</fullName>
    </submittedName>
</protein>
<reference evidence="3 4" key="1">
    <citation type="submission" date="2018-03" db="EMBL/GenBank/DDBJ databases">
        <title>Genomic Encyclopedia of Archaeal and Bacterial Type Strains, Phase II (KMG-II): from individual species to whole genera.</title>
        <authorList>
            <person name="Goeker M."/>
        </authorList>
    </citation>
    <scope>NUCLEOTIDE SEQUENCE [LARGE SCALE GENOMIC DNA]</scope>
    <source>
        <strain evidence="3 4">DSM 29057</strain>
    </source>
</reference>
<comment type="caution">
    <text evidence="3">The sequence shown here is derived from an EMBL/GenBank/DDBJ whole genome shotgun (WGS) entry which is preliminary data.</text>
</comment>
<dbReference type="AlphaFoldDB" id="A0A2P8F687"/>
<dbReference type="Proteomes" id="UP000241964">
    <property type="component" value="Unassembled WGS sequence"/>
</dbReference>
<name>A0A2P8F687_9BACT</name>
<evidence type="ECO:0000259" key="1">
    <source>
        <dbReference type="Pfam" id="PF01610"/>
    </source>
</evidence>
<proteinExistence type="predicted"/>
<feature type="domain" description="Transposase IS204/IS1001/IS1096/IS1165 DDE" evidence="1">
    <location>
        <begin position="417"/>
        <end position="534"/>
    </location>
</feature>
<evidence type="ECO:0000313" key="3">
    <source>
        <dbReference type="EMBL" id="PSL17230.1"/>
    </source>
</evidence>
<dbReference type="InterPro" id="IPR029261">
    <property type="entry name" value="Transposase_Znf"/>
</dbReference>
<dbReference type="PANTHER" id="PTHR33498:SF1">
    <property type="entry name" value="TRANSPOSASE FOR INSERTION SEQUENCE ELEMENT IS1557"/>
    <property type="match status" value="1"/>
</dbReference>
<dbReference type="InterPro" id="IPR002560">
    <property type="entry name" value="Transposase_DDE"/>
</dbReference>